<dbReference type="EMBL" id="JAVYJV010000005">
    <property type="protein sequence ID" value="KAK4369718.1"/>
    <property type="molecule type" value="Genomic_DNA"/>
</dbReference>
<evidence type="ECO:0000256" key="1">
    <source>
        <dbReference type="ARBA" id="ARBA00004123"/>
    </source>
</evidence>
<feature type="compositionally biased region" description="Acidic residues" evidence="9">
    <location>
        <begin position="291"/>
        <end position="306"/>
    </location>
</feature>
<dbReference type="GO" id="GO:0032968">
    <property type="term" value="P:positive regulation of transcription elongation by RNA polymerase II"/>
    <property type="evidence" value="ECO:0007669"/>
    <property type="project" value="InterPro"/>
</dbReference>
<dbReference type="AlphaFoldDB" id="A0AAE1SF17"/>
<evidence type="ECO:0000256" key="3">
    <source>
        <dbReference type="ARBA" id="ARBA00023015"/>
    </source>
</evidence>
<feature type="region of interest" description="Disordered" evidence="9">
    <location>
        <begin position="203"/>
        <end position="433"/>
    </location>
</feature>
<feature type="compositionally biased region" description="Basic and acidic residues" evidence="9">
    <location>
        <begin position="206"/>
        <end position="215"/>
    </location>
</feature>
<feature type="compositionally biased region" description="Acidic residues" evidence="9">
    <location>
        <begin position="272"/>
        <end position="281"/>
    </location>
</feature>
<evidence type="ECO:0000256" key="8">
    <source>
        <dbReference type="RuleBase" id="RU366044"/>
    </source>
</evidence>
<dbReference type="GO" id="GO:0003677">
    <property type="term" value="F:DNA binding"/>
    <property type="evidence" value="ECO:0007669"/>
    <property type="project" value="UniProtKB-KW"/>
</dbReference>
<protein>
    <recommendedName>
        <fullName evidence="8">Transcription initiation factor IIF subunit alpha</fullName>
    </recommendedName>
</protein>
<comment type="function">
    <text evidence="7 8">TFIIF is a general transcription initiation factor that binds to RNA polymerase II and helps to recruit it to the initiation complex in collaboration with TFIIB. It promotes transcription elongation.</text>
</comment>
<dbReference type="Gene3D" id="1.10.10.10">
    <property type="entry name" value="Winged helix-like DNA-binding domain superfamily/Winged helix DNA-binding domain"/>
    <property type="match status" value="1"/>
</dbReference>
<accession>A0AAE1SF17</accession>
<dbReference type="GO" id="GO:0001096">
    <property type="term" value="F:TFIIF-class transcription factor complex binding"/>
    <property type="evidence" value="ECO:0007669"/>
    <property type="project" value="TreeGrafter"/>
</dbReference>
<keyword evidence="11" id="KW-1185">Reference proteome</keyword>
<evidence type="ECO:0000256" key="9">
    <source>
        <dbReference type="SAM" id="MobiDB-lite"/>
    </source>
</evidence>
<proteinExistence type="inferred from homology"/>
<dbReference type="SUPFAM" id="SSF50916">
    <property type="entry name" value="Rap30/74 interaction domains"/>
    <property type="match status" value="1"/>
</dbReference>
<dbReference type="InterPro" id="IPR011039">
    <property type="entry name" value="TFIIF_interaction"/>
</dbReference>
<feature type="compositionally biased region" description="Acidic residues" evidence="9">
    <location>
        <begin position="229"/>
        <end position="246"/>
    </location>
</feature>
<dbReference type="InterPro" id="IPR008851">
    <property type="entry name" value="TFIIF-alpha"/>
</dbReference>
<dbReference type="PANTHER" id="PTHR13011">
    <property type="entry name" value="TFIIF-ALPHA"/>
    <property type="match status" value="1"/>
</dbReference>
<evidence type="ECO:0000313" key="11">
    <source>
        <dbReference type="Proteomes" id="UP001291623"/>
    </source>
</evidence>
<feature type="compositionally biased region" description="Basic and acidic residues" evidence="9">
    <location>
        <begin position="332"/>
        <end position="341"/>
    </location>
</feature>
<keyword evidence="6 8" id="KW-0539">Nucleus</keyword>
<comment type="similarity">
    <text evidence="2 8">Belongs to the TFIIF alpha subunit family.</text>
</comment>
<dbReference type="Proteomes" id="UP001291623">
    <property type="component" value="Unassembled WGS sequence"/>
</dbReference>
<comment type="subcellular location">
    <subcellularLocation>
        <location evidence="1 8">Nucleus</location>
    </subcellularLocation>
</comment>
<dbReference type="Gene3D" id="3.30.40.10">
    <property type="entry name" value="Zinc/RING finger domain, C3HC4 (zinc finger)"/>
    <property type="match status" value="1"/>
</dbReference>
<evidence type="ECO:0000256" key="6">
    <source>
        <dbReference type="ARBA" id="ARBA00023242"/>
    </source>
</evidence>
<dbReference type="GO" id="GO:0016251">
    <property type="term" value="F:RNA polymerase II general transcription initiation factor activity"/>
    <property type="evidence" value="ECO:0007669"/>
    <property type="project" value="TreeGrafter"/>
</dbReference>
<evidence type="ECO:0000313" key="10">
    <source>
        <dbReference type="EMBL" id="KAK4369718.1"/>
    </source>
</evidence>
<keyword evidence="4 8" id="KW-0238">DNA-binding</keyword>
<dbReference type="PANTHER" id="PTHR13011:SF0">
    <property type="entry name" value="GENERAL TRANSCRIPTION FACTOR IIF SUBUNIT 1"/>
    <property type="match status" value="1"/>
</dbReference>
<dbReference type="Pfam" id="PF05793">
    <property type="entry name" value="TFIIF_alpha"/>
    <property type="match status" value="2"/>
</dbReference>
<comment type="caution">
    <text evidence="10">The sequence shown here is derived from an EMBL/GenBank/DDBJ whole genome shotgun (WGS) entry which is preliminary data.</text>
</comment>
<organism evidence="10 11">
    <name type="scientific">Anisodus tanguticus</name>
    <dbReference type="NCBI Taxonomy" id="243964"/>
    <lineage>
        <taxon>Eukaryota</taxon>
        <taxon>Viridiplantae</taxon>
        <taxon>Streptophyta</taxon>
        <taxon>Embryophyta</taxon>
        <taxon>Tracheophyta</taxon>
        <taxon>Spermatophyta</taxon>
        <taxon>Magnoliopsida</taxon>
        <taxon>eudicotyledons</taxon>
        <taxon>Gunneridae</taxon>
        <taxon>Pentapetalae</taxon>
        <taxon>asterids</taxon>
        <taxon>lamiids</taxon>
        <taxon>Solanales</taxon>
        <taxon>Solanaceae</taxon>
        <taxon>Solanoideae</taxon>
        <taxon>Hyoscyameae</taxon>
        <taxon>Anisodus</taxon>
    </lineage>
</organism>
<feature type="compositionally biased region" description="Low complexity" evidence="9">
    <location>
        <begin position="411"/>
        <end position="427"/>
    </location>
</feature>
<dbReference type="SUPFAM" id="SSF46785">
    <property type="entry name" value="Winged helix' DNA-binding domain"/>
    <property type="match status" value="1"/>
</dbReference>
<feature type="compositionally biased region" description="Basic and acidic residues" evidence="9">
    <location>
        <begin position="387"/>
        <end position="400"/>
    </location>
</feature>
<dbReference type="InterPro" id="IPR036388">
    <property type="entry name" value="WH-like_DNA-bd_sf"/>
</dbReference>
<sequence>MSIDLILKPSCSRCGSSSDLYGSSCKHLTLCLSCGKNMAETRDKCYECGTPITRLIREYNVRACSSNDKNYFIARFASGLPKFSKKKNDSKWTLQKEGLQGRQVTDTLREKYKNKPWLLEDETGQFQFHGQLEGAQSAQYYLLMMQGEELFAIPAGSWYNFNKVAQYKQLTLEEAEEKMKNRRKTADGYQRWMMKAANNGPAAFGEVERFDDKESGSGGTRGRKKASGDEDEGNASDHGDEDEEEEAARKNRLGLNKRGVDDDEEGPRGGDLDLDDDDIEKGDDWEHEEIFTDDDEAVGNDPEEREDLAPEIPAPPEIKQTEEDISPVLAPKPKEAPKEEPFETSSPSKPAASGPNRGTPTSKSAKTKRKANGDESKPANGAPLKKVKTETDVKPGKDETPSTAKNSALPKGASTSSKTAPSPATGPVTEDEIRAVLLQRKPVTTQDLVSQFKSRLKCKEDKTAFAEILRKISKIQKTPSGSSYVVLRERTNQ</sequence>
<dbReference type="GO" id="GO:0006367">
    <property type="term" value="P:transcription initiation at RNA polymerase II promoter"/>
    <property type="evidence" value="ECO:0007669"/>
    <property type="project" value="InterPro"/>
</dbReference>
<evidence type="ECO:0000256" key="5">
    <source>
        <dbReference type="ARBA" id="ARBA00023163"/>
    </source>
</evidence>
<evidence type="ECO:0000256" key="4">
    <source>
        <dbReference type="ARBA" id="ARBA00023125"/>
    </source>
</evidence>
<keyword evidence="3 8" id="KW-0805">Transcription regulation</keyword>
<dbReference type="GO" id="GO:0005674">
    <property type="term" value="C:transcription factor TFIIF complex"/>
    <property type="evidence" value="ECO:0007669"/>
    <property type="project" value="TreeGrafter"/>
</dbReference>
<dbReference type="InterPro" id="IPR013083">
    <property type="entry name" value="Znf_RING/FYVE/PHD"/>
</dbReference>
<dbReference type="InterPro" id="IPR036390">
    <property type="entry name" value="WH_DNA-bd_sf"/>
</dbReference>
<gene>
    <name evidence="10" type="ORF">RND71_009193</name>
</gene>
<reference evidence="10" key="1">
    <citation type="submission" date="2023-12" db="EMBL/GenBank/DDBJ databases">
        <title>Genome assembly of Anisodus tanguticus.</title>
        <authorList>
            <person name="Wang Y.-J."/>
        </authorList>
    </citation>
    <scope>NUCLEOTIDE SEQUENCE</scope>
    <source>
        <strain evidence="10">KB-2021</strain>
        <tissue evidence="10">Leaf</tissue>
    </source>
</reference>
<evidence type="ECO:0000256" key="7">
    <source>
        <dbReference type="ARBA" id="ARBA00025232"/>
    </source>
</evidence>
<keyword evidence="5 8" id="KW-0804">Transcription</keyword>
<name>A0AAE1SF17_9SOLA</name>
<evidence type="ECO:0000256" key="2">
    <source>
        <dbReference type="ARBA" id="ARBA00005249"/>
    </source>
</evidence>